<dbReference type="Gene3D" id="1.25.40.720">
    <property type="entry name" value="Telomere length regulation protein 2, C-terminal domain"/>
    <property type="match status" value="2"/>
</dbReference>
<dbReference type="InterPro" id="IPR038528">
    <property type="entry name" value="TEL2_C_sf"/>
</dbReference>
<dbReference type="InterPro" id="IPR057348">
    <property type="entry name" value="TELO2_ARM"/>
</dbReference>
<comment type="similarity">
    <text evidence="2">Belongs to the TEL2 family.</text>
</comment>
<feature type="transmembrane region" description="Helical" evidence="5">
    <location>
        <begin position="807"/>
        <end position="825"/>
    </location>
</feature>
<feature type="compositionally biased region" description="Acidic residues" evidence="4">
    <location>
        <begin position="561"/>
        <end position="585"/>
    </location>
</feature>
<dbReference type="SUPFAM" id="SSF48371">
    <property type="entry name" value="ARM repeat"/>
    <property type="match status" value="1"/>
</dbReference>
<evidence type="ECO:0000256" key="1">
    <source>
        <dbReference type="ARBA" id="ARBA00004496"/>
    </source>
</evidence>
<feature type="region of interest" description="Disordered" evidence="4">
    <location>
        <begin position="509"/>
        <end position="591"/>
    </location>
</feature>
<feature type="transmembrane region" description="Helical" evidence="5">
    <location>
        <begin position="778"/>
        <end position="795"/>
    </location>
</feature>
<dbReference type="InterPro" id="IPR016024">
    <property type="entry name" value="ARM-type_fold"/>
</dbReference>
<dbReference type="Pfam" id="PF10193">
    <property type="entry name" value="Telomere_reg-2"/>
    <property type="match status" value="1"/>
</dbReference>
<dbReference type="Proteomes" id="UP001479436">
    <property type="component" value="Unassembled WGS sequence"/>
</dbReference>
<evidence type="ECO:0000313" key="8">
    <source>
        <dbReference type="EMBL" id="KAK9709282.1"/>
    </source>
</evidence>
<feature type="domain" description="Telomere length regulation protein conserved" evidence="6">
    <location>
        <begin position="594"/>
        <end position="703"/>
    </location>
</feature>
<organism evidence="8 9">
    <name type="scientific">Basidiobolus ranarum</name>
    <dbReference type="NCBI Taxonomy" id="34480"/>
    <lineage>
        <taxon>Eukaryota</taxon>
        <taxon>Fungi</taxon>
        <taxon>Fungi incertae sedis</taxon>
        <taxon>Zoopagomycota</taxon>
        <taxon>Entomophthoromycotina</taxon>
        <taxon>Basidiobolomycetes</taxon>
        <taxon>Basidiobolales</taxon>
        <taxon>Basidiobolaceae</taxon>
        <taxon>Basidiobolus</taxon>
    </lineage>
</organism>
<name>A0ABR2VXL6_9FUNG</name>
<comment type="caution">
    <text evidence="8">The sequence shown here is derived from an EMBL/GenBank/DDBJ whole genome shotgun (WGS) entry which is preliminary data.</text>
</comment>
<dbReference type="InterPro" id="IPR019337">
    <property type="entry name" value="Telomere_length_regulation_dom"/>
</dbReference>
<dbReference type="PANTHER" id="PTHR15830:SF10">
    <property type="entry name" value="TELOMERE LENGTH REGULATION PROTEIN TEL2 HOMOLOG"/>
    <property type="match status" value="1"/>
</dbReference>
<keyword evidence="5" id="KW-0472">Membrane</keyword>
<evidence type="ECO:0000256" key="5">
    <source>
        <dbReference type="SAM" id="Phobius"/>
    </source>
</evidence>
<protein>
    <submittedName>
        <fullName evidence="8">Telomere binding protein</fullName>
    </submittedName>
</protein>
<evidence type="ECO:0000256" key="3">
    <source>
        <dbReference type="ARBA" id="ARBA00022490"/>
    </source>
</evidence>
<evidence type="ECO:0000256" key="2">
    <source>
        <dbReference type="ARBA" id="ARBA00006133"/>
    </source>
</evidence>
<accession>A0ABR2VXL6</accession>
<dbReference type="PANTHER" id="PTHR15830">
    <property type="entry name" value="TELOMERE LENGTH REGULATION PROTEIN TEL2 FAMILY MEMBER"/>
    <property type="match status" value="1"/>
</dbReference>
<evidence type="ECO:0000259" key="6">
    <source>
        <dbReference type="Pfam" id="PF10193"/>
    </source>
</evidence>
<feature type="transmembrane region" description="Helical" evidence="5">
    <location>
        <begin position="845"/>
        <end position="867"/>
    </location>
</feature>
<gene>
    <name evidence="8" type="primary">TEL2</name>
    <name evidence="8" type="ORF">K7432_009143</name>
</gene>
<sequence>MSIAEVRTGLASLRTQISSPQVTLPIIRDCLREPLEFLNSTKKPTNVALKYLPIPNPSLQKYFLDRLLPGFQDFLLENIVENWLVIFDDAERKAIFDSYFVGLDGGKEFNQIIAFYAVQRLVKIISNNTTPLHTHVITTVIRLLRTIFSRFTILNFLQVLQEDFDKSREKIRWLQYKDFISLICSIPTRMGNLLSGNIPELFRSDIFITKLLEQSDEAIAWYAKQDLTVNQATWIGQCIGELYQKTGRLGYGKLFGASLYTYLRRNLQSSYSNNYRAIYEKVLINMNELEIDKFMDSLLRSSVRQEIGLEPPHERTSLEATNISITRVAKFFHSFLRRFLFEQNLREDEMLCSMNIKFLFTEKYLINRTFESEILRAQICILSGYPDITPSAAKPLLNSTFKKLLKTWADPIFIQHGSMEQHLYITKAILISLGYYDPSEIEKLNVLSIFMPGVTRYLESTNTSIRKYGMVTAELFAKRIGTNEAQTKPLDFGLDESDPDIQMLRKLTEFPDGLIPEREPEELQNTEEDLSSEKSASIEDNSDDEWDPDSADILELTTGSDSDEAEDDDDDLEPYPMDSEDEDEGDGKSKLKKPKYLSECLSYLKADEEPDKIENGLDTAVEIILNATEHELSVYGQEFVRKLLRIQDTYELSGFEKNRTHALVTLIVMCPNVTNNYLIEQFYERDYSMSQRFLILNCLVLAAQELSQVTKTPVEADSSSKHDKTIEYGGEMLDSIIEDIQKIGIGNGKNRWASRRQEVERRRGPPSKNRFAQVAGRWFFFAIIHGVGPSASDIFNILGHPVLLEKFVTALATLLYLSVGTLDFSKMCREFWDFSKSLKYYSHEGVISGVIFGLLVIATVLPGNTLVQEYPRELSETKEWASELYDKIQNEKLKSQCLGLLMKYQQIVSEYQKELFIEAGIVM</sequence>
<keyword evidence="5" id="KW-0812">Transmembrane</keyword>
<reference evidence="8 9" key="1">
    <citation type="submission" date="2023-04" db="EMBL/GenBank/DDBJ databases">
        <title>Genome of Basidiobolus ranarum AG-B5.</title>
        <authorList>
            <person name="Stajich J.E."/>
            <person name="Carter-House D."/>
            <person name="Gryganskyi A."/>
        </authorList>
    </citation>
    <scope>NUCLEOTIDE SEQUENCE [LARGE SCALE GENOMIC DNA]</scope>
    <source>
        <strain evidence="8 9">AG-B5</strain>
    </source>
</reference>
<dbReference type="InterPro" id="IPR051970">
    <property type="entry name" value="TEL2_Regulation"/>
</dbReference>
<keyword evidence="9" id="KW-1185">Reference proteome</keyword>
<proteinExistence type="inferred from homology"/>
<evidence type="ECO:0000259" key="7">
    <source>
        <dbReference type="Pfam" id="PF25320"/>
    </source>
</evidence>
<evidence type="ECO:0000256" key="4">
    <source>
        <dbReference type="SAM" id="MobiDB-lite"/>
    </source>
</evidence>
<keyword evidence="5" id="KW-1133">Transmembrane helix</keyword>
<feature type="compositionally biased region" description="Acidic residues" evidence="4">
    <location>
        <begin position="540"/>
        <end position="552"/>
    </location>
</feature>
<evidence type="ECO:0000313" key="9">
    <source>
        <dbReference type="Proteomes" id="UP001479436"/>
    </source>
</evidence>
<feature type="compositionally biased region" description="Acidic residues" evidence="4">
    <location>
        <begin position="519"/>
        <end position="530"/>
    </location>
</feature>
<feature type="domain" description="TELO2 ARM repeat" evidence="7">
    <location>
        <begin position="352"/>
        <end position="482"/>
    </location>
</feature>
<dbReference type="Pfam" id="PF25320">
    <property type="entry name" value="TELO2_ARM"/>
    <property type="match status" value="1"/>
</dbReference>
<keyword evidence="3" id="KW-0963">Cytoplasm</keyword>
<dbReference type="EMBL" id="JASJQH010007421">
    <property type="protein sequence ID" value="KAK9709282.1"/>
    <property type="molecule type" value="Genomic_DNA"/>
</dbReference>
<comment type="subcellular location">
    <subcellularLocation>
        <location evidence="1">Cytoplasm</location>
    </subcellularLocation>
</comment>